<dbReference type="OrthoDB" id="6209740at2"/>
<dbReference type="InterPro" id="IPR003961">
    <property type="entry name" value="FN3_dom"/>
</dbReference>
<dbReference type="InterPro" id="IPR036116">
    <property type="entry name" value="FN3_sf"/>
</dbReference>
<dbReference type="CDD" id="cd00063">
    <property type="entry name" value="FN3"/>
    <property type="match status" value="1"/>
</dbReference>
<keyword evidence="2" id="KW-0732">Signal</keyword>
<evidence type="ECO:0000256" key="2">
    <source>
        <dbReference type="SAM" id="SignalP"/>
    </source>
</evidence>
<protein>
    <recommendedName>
        <fullName evidence="5">Fibronectin type-III domain-containing protein</fullName>
    </recommendedName>
</protein>
<gene>
    <name evidence="3" type="ORF">D1Z90_12435</name>
</gene>
<accession>A0A418YDP3</accession>
<dbReference type="SUPFAM" id="SSF49265">
    <property type="entry name" value="Fibronectin type III"/>
    <property type="match status" value="1"/>
</dbReference>
<feature type="chain" id="PRO_5019118189" description="Fibronectin type-III domain-containing protein" evidence="2">
    <location>
        <begin position="23"/>
        <end position="238"/>
    </location>
</feature>
<dbReference type="PROSITE" id="PS51257">
    <property type="entry name" value="PROKAR_LIPOPROTEIN"/>
    <property type="match status" value="1"/>
</dbReference>
<dbReference type="Gene3D" id="2.60.40.10">
    <property type="entry name" value="Immunoglobulins"/>
    <property type="match status" value="1"/>
</dbReference>
<evidence type="ECO:0000313" key="4">
    <source>
        <dbReference type="Proteomes" id="UP000283255"/>
    </source>
</evidence>
<proteinExistence type="predicted"/>
<reference evidence="3 4" key="2">
    <citation type="submission" date="2019-01" db="EMBL/GenBank/DDBJ databases">
        <title>Motilimonas pumilus sp. nov., isolated from the gut of sea cucumber (Apostichopus japonicus).</title>
        <authorList>
            <person name="Wang F.-Q."/>
            <person name="Ren L.-H."/>
            <person name="Lin Y.-W."/>
            <person name="Sun G.-H."/>
            <person name="Du Z.-J."/>
            <person name="Zhao J.-X."/>
            <person name="Liu X.-J."/>
            <person name="Liu L.-J."/>
        </authorList>
    </citation>
    <scope>NUCLEOTIDE SEQUENCE [LARGE SCALE GENOMIC DNA]</scope>
    <source>
        <strain evidence="3 4">PLHSC7-2</strain>
    </source>
</reference>
<evidence type="ECO:0000313" key="3">
    <source>
        <dbReference type="EMBL" id="RJG42669.1"/>
    </source>
</evidence>
<reference evidence="3 4" key="1">
    <citation type="submission" date="2018-09" db="EMBL/GenBank/DDBJ databases">
        <authorList>
            <person name="Wang F."/>
        </authorList>
    </citation>
    <scope>NUCLEOTIDE SEQUENCE [LARGE SCALE GENOMIC DNA]</scope>
    <source>
        <strain evidence="3 4">PLHSC7-2</strain>
    </source>
</reference>
<comment type="caution">
    <text evidence="3">The sequence shown here is derived from an EMBL/GenBank/DDBJ whole genome shotgun (WGS) entry which is preliminary data.</text>
</comment>
<keyword evidence="4" id="KW-1185">Reference proteome</keyword>
<feature type="compositionally biased region" description="Polar residues" evidence="1">
    <location>
        <begin position="52"/>
        <end position="72"/>
    </location>
</feature>
<dbReference type="RefSeq" id="WP_119911095.1">
    <property type="nucleotide sequence ID" value="NZ_QZCH01000015.1"/>
</dbReference>
<evidence type="ECO:0000256" key="1">
    <source>
        <dbReference type="SAM" id="MobiDB-lite"/>
    </source>
</evidence>
<sequence length="238" mass="25413">MFSRSSYLKKTILLLAGLTLLACTEESSENNTSDYIAPSANDLVPEQEAQPGESSDSPNSQPTAKPSNTEASEPTPATPVPESDKNNDTFSPEPTSIPAEQGATLPPTVAVTEPPSTAPTAAPTTSPTAAPSDNVIVIPTSLPSEGASGLKEFTRTENRDITLTWQDKSDNEMGFIISRNSNKGEFSEIIKLPANATKFTDRELPTETEYCYKISAYNMTGSALSESYCVFLASVFTE</sequence>
<dbReference type="EMBL" id="QZCH01000015">
    <property type="protein sequence ID" value="RJG42669.1"/>
    <property type="molecule type" value="Genomic_DNA"/>
</dbReference>
<feature type="compositionally biased region" description="Low complexity" evidence="1">
    <location>
        <begin position="106"/>
        <end position="132"/>
    </location>
</feature>
<dbReference type="InterPro" id="IPR013783">
    <property type="entry name" value="Ig-like_fold"/>
</dbReference>
<feature type="region of interest" description="Disordered" evidence="1">
    <location>
        <begin position="29"/>
        <end position="134"/>
    </location>
</feature>
<dbReference type="Proteomes" id="UP000283255">
    <property type="component" value="Unassembled WGS sequence"/>
</dbReference>
<dbReference type="AlphaFoldDB" id="A0A418YDP3"/>
<evidence type="ECO:0008006" key="5">
    <source>
        <dbReference type="Google" id="ProtNLM"/>
    </source>
</evidence>
<organism evidence="3 4">
    <name type="scientific">Motilimonas pumila</name>
    <dbReference type="NCBI Taxonomy" id="2303987"/>
    <lineage>
        <taxon>Bacteria</taxon>
        <taxon>Pseudomonadati</taxon>
        <taxon>Pseudomonadota</taxon>
        <taxon>Gammaproteobacteria</taxon>
        <taxon>Alteromonadales</taxon>
        <taxon>Alteromonadales genera incertae sedis</taxon>
        <taxon>Motilimonas</taxon>
    </lineage>
</organism>
<feature type="signal peptide" evidence="2">
    <location>
        <begin position="1"/>
        <end position="22"/>
    </location>
</feature>
<name>A0A418YDP3_9GAMM</name>